<dbReference type="InterPro" id="IPR012580">
    <property type="entry name" value="NUC153"/>
</dbReference>
<dbReference type="Pfam" id="PF25121">
    <property type="entry name" value="RRM_ESF1"/>
    <property type="match status" value="1"/>
</dbReference>
<feature type="compositionally biased region" description="Low complexity" evidence="5">
    <location>
        <begin position="404"/>
        <end position="417"/>
    </location>
</feature>
<dbReference type="AlphaFoldDB" id="A0A6A6QXW4"/>
<name>A0A6A6QXW4_9PEZI</name>
<evidence type="ECO:0000256" key="4">
    <source>
        <dbReference type="ARBA" id="ARBA00023242"/>
    </source>
</evidence>
<feature type="domain" description="ESF1 RRM" evidence="7">
    <location>
        <begin position="165"/>
        <end position="332"/>
    </location>
</feature>
<dbReference type="EMBL" id="MU004187">
    <property type="protein sequence ID" value="KAF2496640.1"/>
    <property type="molecule type" value="Genomic_DNA"/>
</dbReference>
<feature type="compositionally biased region" description="Acidic residues" evidence="5">
    <location>
        <begin position="233"/>
        <end position="249"/>
    </location>
</feature>
<dbReference type="InterPro" id="IPR056750">
    <property type="entry name" value="RRM_ESF1"/>
</dbReference>
<proteinExistence type="inferred from homology"/>
<feature type="region of interest" description="Disordered" evidence="5">
    <location>
        <begin position="1"/>
        <end position="158"/>
    </location>
</feature>
<evidence type="ECO:0000259" key="7">
    <source>
        <dbReference type="Pfam" id="PF25121"/>
    </source>
</evidence>
<evidence type="ECO:0000256" key="2">
    <source>
        <dbReference type="ARBA" id="ARBA00009087"/>
    </source>
</evidence>
<feature type="compositionally biased region" description="Basic and acidic residues" evidence="5">
    <location>
        <begin position="525"/>
        <end position="551"/>
    </location>
</feature>
<feature type="region of interest" description="Disordered" evidence="5">
    <location>
        <begin position="584"/>
        <end position="611"/>
    </location>
</feature>
<dbReference type="Proteomes" id="UP000799750">
    <property type="component" value="Unassembled WGS sequence"/>
</dbReference>
<feature type="compositionally biased region" description="Basic and acidic residues" evidence="5">
    <location>
        <begin position="41"/>
        <end position="79"/>
    </location>
</feature>
<feature type="compositionally biased region" description="Basic and acidic residues" evidence="5">
    <location>
        <begin position="466"/>
        <end position="477"/>
    </location>
</feature>
<feature type="compositionally biased region" description="Acidic residues" evidence="5">
    <location>
        <begin position="132"/>
        <end position="151"/>
    </location>
</feature>
<feature type="region of interest" description="Disordered" evidence="5">
    <location>
        <begin position="228"/>
        <end position="250"/>
    </location>
</feature>
<dbReference type="InterPro" id="IPR039754">
    <property type="entry name" value="Esf1"/>
</dbReference>
<feature type="compositionally biased region" description="Basic and acidic residues" evidence="5">
    <location>
        <begin position="108"/>
        <end position="124"/>
    </location>
</feature>
<evidence type="ECO:0000313" key="8">
    <source>
        <dbReference type="EMBL" id="KAF2496640.1"/>
    </source>
</evidence>
<feature type="domain" description="NUC153" evidence="6">
    <location>
        <begin position="618"/>
        <end position="646"/>
    </location>
</feature>
<dbReference type="OrthoDB" id="431825at2759"/>
<organism evidence="8 9">
    <name type="scientific">Lophium mytilinum</name>
    <dbReference type="NCBI Taxonomy" id="390894"/>
    <lineage>
        <taxon>Eukaryota</taxon>
        <taxon>Fungi</taxon>
        <taxon>Dikarya</taxon>
        <taxon>Ascomycota</taxon>
        <taxon>Pezizomycotina</taxon>
        <taxon>Dothideomycetes</taxon>
        <taxon>Pleosporomycetidae</taxon>
        <taxon>Mytilinidiales</taxon>
        <taxon>Mytilinidiaceae</taxon>
        <taxon>Lophium</taxon>
    </lineage>
</organism>
<feature type="compositionally biased region" description="Low complexity" evidence="5">
    <location>
        <begin position="443"/>
        <end position="454"/>
    </location>
</feature>
<evidence type="ECO:0000259" key="6">
    <source>
        <dbReference type="Pfam" id="PF08159"/>
    </source>
</evidence>
<keyword evidence="4" id="KW-0539">Nucleus</keyword>
<feature type="compositionally biased region" description="Acidic residues" evidence="5">
    <location>
        <begin position="509"/>
        <end position="524"/>
    </location>
</feature>
<evidence type="ECO:0000256" key="3">
    <source>
        <dbReference type="ARBA" id="ARBA00023054"/>
    </source>
</evidence>
<dbReference type="PANTHER" id="PTHR12202:SF0">
    <property type="entry name" value="ESF1 HOMOLOG"/>
    <property type="match status" value="1"/>
</dbReference>
<accession>A0A6A6QXW4</accession>
<gene>
    <name evidence="8" type="ORF">BU16DRAFT_337747</name>
</gene>
<evidence type="ECO:0000256" key="5">
    <source>
        <dbReference type="SAM" id="MobiDB-lite"/>
    </source>
</evidence>
<comment type="similarity">
    <text evidence="2">Belongs to the ESF1 family.</text>
</comment>
<keyword evidence="9" id="KW-1185">Reference proteome</keyword>
<feature type="region of interest" description="Disordered" evidence="5">
    <location>
        <begin position="388"/>
        <end position="554"/>
    </location>
</feature>
<evidence type="ECO:0000256" key="1">
    <source>
        <dbReference type="ARBA" id="ARBA00004604"/>
    </source>
</evidence>
<dbReference type="GO" id="GO:0003723">
    <property type="term" value="F:RNA binding"/>
    <property type="evidence" value="ECO:0007669"/>
    <property type="project" value="TreeGrafter"/>
</dbReference>
<protein>
    <submittedName>
        <fullName evidence="8">Uncharacterized protein</fullName>
    </submittedName>
</protein>
<dbReference type="Pfam" id="PF08159">
    <property type="entry name" value="NUC153"/>
    <property type="match status" value="1"/>
</dbReference>
<feature type="region of interest" description="Disordered" evidence="5">
    <location>
        <begin position="632"/>
        <end position="685"/>
    </location>
</feature>
<feature type="compositionally biased region" description="Basic and acidic residues" evidence="5">
    <location>
        <begin position="676"/>
        <end position="685"/>
    </location>
</feature>
<dbReference type="PANTHER" id="PTHR12202">
    <property type="entry name" value="ESF1 HOMOLOG"/>
    <property type="match status" value="1"/>
</dbReference>
<feature type="compositionally biased region" description="Acidic residues" evidence="5">
    <location>
        <begin position="87"/>
        <end position="107"/>
    </location>
</feature>
<reference evidence="8" key="1">
    <citation type="journal article" date="2020" name="Stud. Mycol.">
        <title>101 Dothideomycetes genomes: a test case for predicting lifestyles and emergence of pathogens.</title>
        <authorList>
            <person name="Haridas S."/>
            <person name="Albert R."/>
            <person name="Binder M."/>
            <person name="Bloem J."/>
            <person name="Labutti K."/>
            <person name="Salamov A."/>
            <person name="Andreopoulos B."/>
            <person name="Baker S."/>
            <person name="Barry K."/>
            <person name="Bills G."/>
            <person name="Bluhm B."/>
            <person name="Cannon C."/>
            <person name="Castanera R."/>
            <person name="Culley D."/>
            <person name="Daum C."/>
            <person name="Ezra D."/>
            <person name="Gonzalez J."/>
            <person name="Henrissat B."/>
            <person name="Kuo A."/>
            <person name="Liang C."/>
            <person name="Lipzen A."/>
            <person name="Lutzoni F."/>
            <person name="Magnuson J."/>
            <person name="Mondo S."/>
            <person name="Nolan M."/>
            <person name="Ohm R."/>
            <person name="Pangilinan J."/>
            <person name="Park H.-J."/>
            <person name="Ramirez L."/>
            <person name="Alfaro M."/>
            <person name="Sun H."/>
            <person name="Tritt A."/>
            <person name="Yoshinaga Y."/>
            <person name="Zwiers L.-H."/>
            <person name="Turgeon B."/>
            <person name="Goodwin S."/>
            <person name="Spatafora J."/>
            <person name="Crous P."/>
            <person name="Grigoriev I."/>
        </authorList>
    </citation>
    <scope>NUCLEOTIDE SEQUENCE</scope>
    <source>
        <strain evidence="8">CBS 269.34</strain>
    </source>
</reference>
<keyword evidence="3" id="KW-0175">Coiled coil</keyword>
<dbReference type="GO" id="GO:0006364">
    <property type="term" value="P:rRNA processing"/>
    <property type="evidence" value="ECO:0007669"/>
    <property type="project" value="InterPro"/>
</dbReference>
<sequence>MAPPKSQKASKDKDGPITDPRFTNFQTDPRYRLPSRRHTHTKLDKRFAHMLKDDDFSQKASVDRYGRKVASDSGRKGLEKFYQLENSENEDEEEDEDEDEEEDDEDQAVQKELERVGAKYDPAREGGFSSSSEDDSESEAEVDDEDVEEAELAQSVEIPMGEVSSRLAVVNLDWDNIRAVDLLAVSSSFVPAEGRILDVTVYPSEFGRERLERERVEGPPKEIFAAAKRAELDSDESPDASDVDSDAEDEKIKKGLLEEDQGDEFNSSALRAYQLDRLRYYYAVITCSSTNVAKSLYDNMDGREYLSSANFFDLRFVPDDVTFDDKPRDECTSLPDSYRPNEFVTDALTHSKVKLTWDADDNTRKEVQKRAFSRKEIDENDLMAYIGSDSSGAEEEDPAAGNQSKGSKAAALRAKLGLGDGSLKPAKKREAGAPLGDMQITFSAGLSGSASKGSVFENQPDDNETTIEKYTRKEKEKKARKKERREAERSGTDLTAQSRPSKEKKLEVVDAEDAFNDPFFDDPEAVSREHVKAARKAEKAKKREERDKEEAASAAQRAELELLMVDEDAMGAAGIRHFNMNEIEKAEKQAKRKGKKKGKKGEEEKVAVTDSFQMDVKDPRFSRIFENHEYAIDPSNPKFKGTGGMKALLEEGRRKRKGGKVEQGVDPSHKRAKKSKNTEEKGDLGDLKKLAEKVKVKSTLA</sequence>
<evidence type="ECO:0000313" key="9">
    <source>
        <dbReference type="Proteomes" id="UP000799750"/>
    </source>
</evidence>
<comment type="subcellular location">
    <subcellularLocation>
        <location evidence="1">Nucleus</location>
        <location evidence="1">Nucleolus</location>
    </subcellularLocation>
</comment>
<dbReference type="GO" id="GO:0005730">
    <property type="term" value="C:nucleolus"/>
    <property type="evidence" value="ECO:0007669"/>
    <property type="project" value="UniProtKB-SubCell"/>
</dbReference>
<feature type="compositionally biased region" description="Basic residues" evidence="5">
    <location>
        <begin position="590"/>
        <end position="599"/>
    </location>
</feature>